<keyword evidence="7" id="KW-1185">Reference proteome</keyword>
<reference evidence="6 7" key="1">
    <citation type="journal article" date="2017" name="Biotechnol. Biofuels">
        <title>Differential beta-glucosidase expression as a function of carbon source availability in Talaromyces amestolkiae: a genomic and proteomic approach.</title>
        <authorList>
            <person name="de Eugenio L.I."/>
            <person name="Mendez-Liter J.A."/>
            <person name="Nieto-Dominguez M."/>
            <person name="Alonso L."/>
            <person name="Gil-Munoz J."/>
            <person name="Barriuso J."/>
            <person name="Prieto A."/>
            <person name="Martinez M.J."/>
        </authorList>
    </citation>
    <scope>NUCLEOTIDE SEQUENCE [LARGE SCALE GENOMIC DNA]</scope>
    <source>
        <strain evidence="6 7">CIB</strain>
    </source>
</reference>
<name>A0A364KW04_TALAM</name>
<dbReference type="Pfam" id="PF04479">
    <property type="entry name" value="RTA1"/>
    <property type="match status" value="1"/>
</dbReference>
<evidence type="ECO:0000313" key="6">
    <source>
        <dbReference type="EMBL" id="RAO67736.1"/>
    </source>
</evidence>
<dbReference type="Proteomes" id="UP000249363">
    <property type="component" value="Unassembled WGS sequence"/>
</dbReference>
<evidence type="ECO:0000313" key="7">
    <source>
        <dbReference type="Proteomes" id="UP000249363"/>
    </source>
</evidence>
<dbReference type="RefSeq" id="XP_040732252.1">
    <property type="nucleotide sequence ID" value="XM_040876038.1"/>
</dbReference>
<comment type="caution">
    <text evidence="6">The sequence shown here is derived from an EMBL/GenBank/DDBJ whole genome shotgun (WGS) entry which is preliminary data.</text>
</comment>
<evidence type="ECO:0000256" key="1">
    <source>
        <dbReference type="ARBA" id="ARBA00004141"/>
    </source>
</evidence>
<dbReference type="GO" id="GO:0016020">
    <property type="term" value="C:membrane"/>
    <property type="evidence" value="ECO:0007669"/>
    <property type="project" value="UniProtKB-SubCell"/>
</dbReference>
<sequence>MNHYTLTERGLAPFDLYPYNPSKVAGLVFVVIFGVGAATHFVLMFPLRAWFFIPFILGCIGEAFGYYGRSWSHNNIRDGGPYLLQLMLILGSAPLLAATVYMTLGRFARALHAEQYTIMSVRWVTKIYVLIDIASFLCQMAGSAMQSSSDPSGIKLGQHIVIGGLIIQLIALGWFTFETTILHIRLNNGPTVITLKDPSISWRPTLWTLRCVSVLIFIRSLYRLIEFTSGSNSALAKTEIYLYIFDAALLSVSAFLFVVIHPARLFRKLHRLALHLSDGEEDIMVLAERP</sequence>
<protein>
    <recommendedName>
        <fullName evidence="8">RTA1 domain protein</fullName>
    </recommendedName>
</protein>
<keyword evidence="4 5" id="KW-0472">Membrane</keyword>
<dbReference type="EMBL" id="MIKG01000006">
    <property type="protein sequence ID" value="RAO67736.1"/>
    <property type="molecule type" value="Genomic_DNA"/>
</dbReference>
<feature type="transmembrane region" description="Helical" evidence="5">
    <location>
        <begin position="240"/>
        <end position="260"/>
    </location>
</feature>
<evidence type="ECO:0000256" key="4">
    <source>
        <dbReference type="ARBA" id="ARBA00023136"/>
    </source>
</evidence>
<keyword evidence="3 5" id="KW-1133">Transmembrane helix</keyword>
<proteinExistence type="predicted"/>
<evidence type="ECO:0000256" key="3">
    <source>
        <dbReference type="ARBA" id="ARBA00022989"/>
    </source>
</evidence>
<feature type="transmembrane region" description="Helical" evidence="5">
    <location>
        <begin position="24"/>
        <end position="43"/>
    </location>
</feature>
<feature type="transmembrane region" description="Helical" evidence="5">
    <location>
        <begin position="82"/>
        <end position="104"/>
    </location>
</feature>
<dbReference type="PANTHER" id="PTHR31465:SF17">
    <property type="entry name" value="DOMAIN PROTEIN, PUTATIVE (AFU_ORTHOLOGUE AFUA_5G09900)-RELATED"/>
    <property type="match status" value="1"/>
</dbReference>
<feature type="transmembrane region" description="Helical" evidence="5">
    <location>
        <begin position="125"/>
        <end position="144"/>
    </location>
</feature>
<accession>A0A364KW04</accession>
<organism evidence="6 7">
    <name type="scientific">Talaromyces amestolkiae</name>
    <dbReference type="NCBI Taxonomy" id="1196081"/>
    <lineage>
        <taxon>Eukaryota</taxon>
        <taxon>Fungi</taxon>
        <taxon>Dikarya</taxon>
        <taxon>Ascomycota</taxon>
        <taxon>Pezizomycotina</taxon>
        <taxon>Eurotiomycetes</taxon>
        <taxon>Eurotiomycetidae</taxon>
        <taxon>Eurotiales</taxon>
        <taxon>Trichocomaceae</taxon>
        <taxon>Talaromyces</taxon>
        <taxon>Talaromyces sect. Talaromyces</taxon>
    </lineage>
</organism>
<feature type="transmembrane region" description="Helical" evidence="5">
    <location>
        <begin position="206"/>
        <end position="225"/>
    </location>
</feature>
<dbReference type="STRING" id="1196081.A0A364KW04"/>
<feature type="transmembrane region" description="Helical" evidence="5">
    <location>
        <begin position="156"/>
        <end position="177"/>
    </location>
</feature>
<dbReference type="InterPro" id="IPR007568">
    <property type="entry name" value="RTA1"/>
</dbReference>
<comment type="subcellular location">
    <subcellularLocation>
        <location evidence="1">Membrane</location>
        <topology evidence="1">Multi-pass membrane protein</topology>
    </subcellularLocation>
</comment>
<dbReference type="OrthoDB" id="3358017at2759"/>
<gene>
    <name evidence="6" type="ORF">BHQ10_003748</name>
</gene>
<feature type="transmembrane region" description="Helical" evidence="5">
    <location>
        <begin position="50"/>
        <end position="67"/>
    </location>
</feature>
<dbReference type="GeneID" id="63792964"/>
<evidence type="ECO:0008006" key="8">
    <source>
        <dbReference type="Google" id="ProtNLM"/>
    </source>
</evidence>
<dbReference type="PANTHER" id="PTHR31465">
    <property type="entry name" value="PROTEIN RTA1-RELATED"/>
    <property type="match status" value="1"/>
</dbReference>
<dbReference type="AlphaFoldDB" id="A0A364KW04"/>
<keyword evidence="2 5" id="KW-0812">Transmembrane</keyword>
<evidence type="ECO:0000256" key="5">
    <source>
        <dbReference type="SAM" id="Phobius"/>
    </source>
</evidence>
<evidence type="ECO:0000256" key="2">
    <source>
        <dbReference type="ARBA" id="ARBA00022692"/>
    </source>
</evidence>